<comment type="caution">
    <text evidence="1">The sequence shown here is derived from an EMBL/GenBank/DDBJ whole genome shotgun (WGS) entry which is preliminary data.</text>
</comment>
<name>A0ACB6S155_9PLEO</name>
<sequence>MSSVAARPKFDALPVNDDHDRPQGYGVPSLTEQQQCRSHGSTATSSLLVHEQELETPDNVVSPSQPMQSVIACEDLQSSNSALLASKDNTGPKTSLHGHSTVETAEGSQKLTVGWKTIALLLGFYLIALLVAILHFVMMHYLNGKSTDDRKYLAQPYVTSLSLLLVAIFKASLCASLAVAFTQHMWKILRHKALQVSSIESLHGVRYNPLLLGKWRLFLATPLLYLMAMVMWSLTIAILFPPSALTITLSQFQESKSLLVPTFDAGYGRDFEINRNSIIGTSSLSSWAPGGVGVTADTNGSASMLYSNPNAKLVHLSHVVLVSGAIPESVSPCGANCTYIVDFEGPVFQCINTIRNQTSQELSGPISEYYSGAWSSVNSHHRTSQTFTMNLTRILGHSRGLWLQELHILQCQPAWAMYQVKLEYVNGLRSFVFDIVPGGKLVDTFVSGTSPNTTQGDTGWTMDQIRNLKNINHYSLLDTIATALGGSYEQMLLEGDGPTFPYTLSNGTVLDFSPIEASFTLLSDFNLVNSLPRVFGSDNLDLQPNKTWIRDTAFNKNRYNVTSNGPSLEITGEILNEIVANVTIAAMLGYYPLSIWNITAIANITTYRNTYSFSRPANLILPYALFLVFSLPFLILGYLSLRSNRVAALSDSFLQLLVTVTRSEKLDRIARPCEHGGDEMANTELKNTRIMFGELSAADEREDKLGRMGFGLEAEILRSRFREK</sequence>
<organism evidence="1 2">
    <name type="scientific">Macroventuria anomochaeta</name>
    <dbReference type="NCBI Taxonomy" id="301207"/>
    <lineage>
        <taxon>Eukaryota</taxon>
        <taxon>Fungi</taxon>
        <taxon>Dikarya</taxon>
        <taxon>Ascomycota</taxon>
        <taxon>Pezizomycotina</taxon>
        <taxon>Dothideomycetes</taxon>
        <taxon>Pleosporomycetidae</taxon>
        <taxon>Pleosporales</taxon>
        <taxon>Pleosporineae</taxon>
        <taxon>Didymellaceae</taxon>
        <taxon>Macroventuria</taxon>
    </lineage>
</organism>
<evidence type="ECO:0000313" key="2">
    <source>
        <dbReference type="Proteomes" id="UP000799754"/>
    </source>
</evidence>
<reference evidence="1" key="1">
    <citation type="journal article" date="2020" name="Stud. Mycol.">
        <title>101 Dothideomycetes genomes: a test case for predicting lifestyles and emergence of pathogens.</title>
        <authorList>
            <person name="Haridas S."/>
            <person name="Albert R."/>
            <person name="Binder M."/>
            <person name="Bloem J."/>
            <person name="Labutti K."/>
            <person name="Salamov A."/>
            <person name="Andreopoulos B."/>
            <person name="Baker S."/>
            <person name="Barry K."/>
            <person name="Bills G."/>
            <person name="Bluhm B."/>
            <person name="Cannon C."/>
            <person name="Castanera R."/>
            <person name="Culley D."/>
            <person name="Daum C."/>
            <person name="Ezra D."/>
            <person name="Gonzalez J."/>
            <person name="Henrissat B."/>
            <person name="Kuo A."/>
            <person name="Liang C."/>
            <person name="Lipzen A."/>
            <person name="Lutzoni F."/>
            <person name="Magnuson J."/>
            <person name="Mondo S."/>
            <person name="Nolan M."/>
            <person name="Ohm R."/>
            <person name="Pangilinan J."/>
            <person name="Park H.-J."/>
            <person name="Ramirez L."/>
            <person name="Alfaro M."/>
            <person name="Sun H."/>
            <person name="Tritt A."/>
            <person name="Yoshinaga Y."/>
            <person name="Zwiers L.-H."/>
            <person name="Turgeon B."/>
            <person name="Goodwin S."/>
            <person name="Spatafora J."/>
            <person name="Crous P."/>
            <person name="Grigoriev I."/>
        </authorList>
    </citation>
    <scope>NUCLEOTIDE SEQUENCE</scope>
    <source>
        <strain evidence="1">CBS 525.71</strain>
    </source>
</reference>
<evidence type="ECO:0000313" key="1">
    <source>
        <dbReference type="EMBL" id="KAF2627128.1"/>
    </source>
</evidence>
<dbReference type="Proteomes" id="UP000799754">
    <property type="component" value="Unassembled WGS sequence"/>
</dbReference>
<protein>
    <submittedName>
        <fullName evidence="1">Uncharacterized protein</fullName>
    </submittedName>
</protein>
<accession>A0ACB6S155</accession>
<gene>
    <name evidence="1" type="ORF">BU25DRAFT_411210</name>
</gene>
<dbReference type="EMBL" id="MU006718">
    <property type="protein sequence ID" value="KAF2627128.1"/>
    <property type="molecule type" value="Genomic_DNA"/>
</dbReference>
<keyword evidence="2" id="KW-1185">Reference proteome</keyword>
<proteinExistence type="predicted"/>